<comment type="caution">
    <text evidence="2">The sequence shown here is derived from an EMBL/GenBank/DDBJ whole genome shotgun (WGS) entry which is preliminary data.</text>
</comment>
<evidence type="ECO:0000313" key="3">
    <source>
        <dbReference type="Proteomes" id="UP000299102"/>
    </source>
</evidence>
<gene>
    <name evidence="2" type="ORF">EVAR_64106_1</name>
</gene>
<dbReference type="AlphaFoldDB" id="A0A4C1ZK25"/>
<sequence length="118" mass="13639">MARTEQAAPIARSHRHHGRRTSPEGRAATRGSRKERPSIERDRPNKQTNYRDRFRPRSRSSSNPDPTLALVRIFSGPESQSACRPAFNFHMLCKHFTLGLYVRRSIYVSIGAYRSRDE</sequence>
<reference evidence="2 3" key="1">
    <citation type="journal article" date="2019" name="Commun. Biol.">
        <title>The bagworm genome reveals a unique fibroin gene that provides high tensile strength.</title>
        <authorList>
            <person name="Kono N."/>
            <person name="Nakamura H."/>
            <person name="Ohtoshi R."/>
            <person name="Tomita M."/>
            <person name="Numata K."/>
            <person name="Arakawa K."/>
        </authorList>
    </citation>
    <scope>NUCLEOTIDE SEQUENCE [LARGE SCALE GENOMIC DNA]</scope>
</reference>
<name>A0A4C1ZK25_EUMVA</name>
<proteinExistence type="predicted"/>
<organism evidence="2 3">
    <name type="scientific">Eumeta variegata</name>
    <name type="common">Bagworm moth</name>
    <name type="synonym">Eumeta japonica</name>
    <dbReference type="NCBI Taxonomy" id="151549"/>
    <lineage>
        <taxon>Eukaryota</taxon>
        <taxon>Metazoa</taxon>
        <taxon>Ecdysozoa</taxon>
        <taxon>Arthropoda</taxon>
        <taxon>Hexapoda</taxon>
        <taxon>Insecta</taxon>
        <taxon>Pterygota</taxon>
        <taxon>Neoptera</taxon>
        <taxon>Endopterygota</taxon>
        <taxon>Lepidoptera</taxon>
        <taxon>Glossata</taxon>
        <taxon>Ditrysia</taxon>
        <taxon>Tineoidea</taxon>
        <taxon>Psychidae</taxon>
        <taxon>Oiketicinae</taxon>
        <taxon>Eumeta</taxon>
    </lineage>
</organism>
<evidence type="ECO:0000256" key="1">
    <source>
        <dbReference type="SAM" id="MobiDB-lite"/>
    </source>
</evidence>
<evidence type="ECO:0000313" key="2">
    <source>
        <dbReference type="EMBL" id="GBP86977.1"/>
    </source>
</evidence>
<feature type="region of interest" description="Disordered" evidence="1">
    <location>
        <begin position="1"/>
        <end position="67"/>
    </location>
</feature>
<dbReference type="Proteomes" id="UP000299102">
    <property type="component" value="Unassembled WGS sequence"/>
</dbReference>
<feature type="compositionally biased region" description="Basic and acidic residues" evidence="1">
    <location>
        <begin position="32"/>
        <end position="55"/>
    </location>
</feature>
<accession>A0A4C1ZK25</accession>
<dbReference type="EMBL" id="BGZK01001827">
    <property type="protein sequence ID" value="GBP86977.1"/>
    <property type="molecule type" value="Genomic_DNA"/>
</dbReference>
<protein>
    <submittedName>
        <fullName evidence="2">Uncharacterized protein</fullName>
    </submittedName>
</protein>
<keyword evidence="3" id="KW-1185">Reference proteome</keyword>